<dbReference type="OrthoDB" id="431720at2759"/>
<feature type="compositionally biased region" description="Polar residues" evidence="14">
    <location>
        <begin position="2028"/>
        <end position="2043"/>
    </location>
</feature>
<evidence type="ECO:0000313" key="17">
    <source>
        <dbReference type="EMBL" id="EAR94798.2"/>
    </source>
</evidence>
<gene>
    <name evidence="17" type="ORF">TTHERM_00675710</name>
</gene>
<evidence type="ECO:0000256" key="5">
    <source>
        <dbReference type="ARBA" id="ARBA00022692"/>
    </source>
</evidence>
<dbReference type="EMBL" id="GG662711">
    <property type="protein sequence ID" value="EAR94798.2"/>
    <property type="molecule type" value="Genomic_DNA"/>
</dbReference>
<feature type="transmembrane region" description="Helical" evidence="15">
    <location>
        <begin position="2498"/>
        <end position="2516"/>
    </location>
</feature>
<keyword evidence="13" id="KW-0175">Coiled coil</keyword>
<feature type="transmembrane region" description="Helical" evidence="15">
    <location>
        <begin position="2557"/>
        <end position="2588"/>
    </location>
</feature>
<feature type="region of interest" description="Disordered" evidence="14">
    <location>
        <begin position="1105"/>
        <end position="1127"/>
    </location>
</feature>
<keyword evidence="11" id="KW-0325">Glycoprotein</keyword>
<evidence type="ECO:0000256" key="8">
    <source>
        <dbReference type="ARBA" id="ARBA00022989"/>
    </source>
</evidence>
<dbReference type="GO" id="GO:0008331">
    <property type="term" value="F:high voltage-gated calcium channel activity"/>
    <property type="evidence" value="ECO:0007669"/>
    <property type="project" value="TreeGrafter"/>
</dbReference>
<feature type="transmembrane region" description="Helical" evidence="15">
    <location>
        <begin position="2472"/>
        <end position="2491"/>
    </location>
</feature>
<feature type="domain" description="Ion transport" evidence="16">
    <location>
        <begin position="1694"/>
        <end position="1927"/>
    </location>
</feature>
<sequence>MKQSTENNQNDEHGQQKSSKWIQKLKTIFENELPSSSKKKQKIKDKKVILQTQDSQTDDYEENSDDVNSQDMSFLQNKKDKKKEQLKFLYEQIAAEMNQKDDGNNHDEEDLWDWMRNQNKYEEKDSDEQLIHSFQEQEAEFLALKEKEEQNKFLDIVEMNEYQKIQKFNADTLPRKIFKQIWSIKNAISQICNIIINSKPFEYATLCVILFNCVILAMDDPTTNADDQQRLQIDLILLILYTVEMGFKILALGFIFNKGSYMRDMWNILDITIIITGYLPYVVNTSQVNLSAVRSLRVLRPLRTISRIKALKQILNTLFSSFSLLKDAIIIIIFFYLVFAIAGQQLFTGCLKKRCFDSSNGIQFGDNDQNVFLCIEDIDCYQYAESNSKIHYICGKGMVSPFWDTENFDTFGWALLNVYVVVSQEGWSTIQAQVQQTFGYPSFIYFMICVLVGNMFLENLLMAIIQIKYEESERLLKKRQKAIEDVQSFNLADFIRWGIYKSNKQVYKELEEKKIKKVSTLSEIISFFKQGAQIKKLFTITKSKSNSGSPNNKDKQIEENIHNFKSIEELENQSADKNQAEKLGKEQKVQQQPANLGTQFEQSKPLIEQELQEIHDQNLNTFKSQETNLNLLLKIPMIGLKESQLSVFNNYNSNFSPTYSVAHFSHNIKQNQELANFTYEDQNLNLNKLQKSIHIKDLDQMANNQQSQFPKFNPIMKRQPQYLKKSSIREKSPKRGYQRKNSRKMTTKKTMIIKPLEGTQTQIRNSVSNNNNTQIRLTVAKNMNSSHQSRNPSEIHQNSQLNQTNFQRDKSVNQNTYISNNTYHQGSNQQTIMLQPSVILKSKQNRNSNVLNILNSQIIPARKVESDEGSSIDSHQNKDFDEEEQFFKEIEKTYEINQKLNRQLELKETEDNQYIENIIKDRQIERNYRQKTVTLDNLINNQINKQPLHHDQLSLSSIQESYQKDTPEEQNLMFQSIQKRSFKKKREVSIQGQLQSSEISRPYDPESPKKAMSSKRIKQLPNIPSASLNTSSKIQKSSHVSIILENSLNNSKQKQIRSASQTDFKVDSKQSILEQRKNSYFYDGLFSDEDFDNVKQFRKQISKKTSIASKTGNNKNKKELQKKKSVKDKNVVDENPKVSIINQVLSKDEGQLYRKLFLKKDVIARVLYKEPTNYDDDILPKEKLIKKEKKKQDRLDKLKKMKFSISYQAEKRVKLRSQVVEEKKKKMEKMKFLPIKANRTALALIHQQPQVYPGGVNPLDLAAAQNKIKSQTLIGQQNTQKNNHENMSQGTYNRAPSIVQQLLKQQTLILQKGKIDDEKVRLQGDASQKNNLIPQSALSLEYFENQEKIKKGLNLIIPDSDKNSQSNTGSQQVIEANLIQKKGTLGNNDQSDQLLKANLTPKTAKGILKIKSITGNENSNLNTELNRSQTNKQLDESLLNKKKTSGYTGNTGRHQGDNPAFEWDLIKAREMLFPTDHEEEEKSQRESEFSQVFGDNASIFNSILDESKSKNSFNSSSFHQSYGTSSKFESSSMNSYSMKSQSKEGKSAFDETNADTASKRSKYSKNKDDTNSKAQDSNKSKDGKEDKGNGENQDYFQKPQTLEQFLKEPLEKEYVQVVKQQVNNLIQKGQNKIKSYWSGDDVLVATKVYKQQQAIKTLMKCLNYPNTITEQNEGGFMGIVNAFRRRVRMLVQTPLYENLIMIAVVMNTVILSLDGSVDNQSILDQFNQAFTYIFAIDMGLKLIGLGFALYCADRMNIFDGLIVILSIFDIIFLSGSSGGSSFSAFRSLRILRVFRVLRVTRLLRSLKFMKILIKVISSILDKLFYIILLLILYIFIYTLIGMQLYGGSFLSVSRSNRMVFDSFLQASFSVYDLLTIENWNNILYVALRTQVNVGITCIYLISCIFIGNFIIMNLVLATMIGAFNSSQFDKEKEEIANTVEIVEDLDLGHTTTLNSTTFMNMSNSQSRLGSSTHSFSVKNRQRMLSSGGSSQGYSDEHSQNNHSQHSFSKKSQQIQKESFSREYKEKASSISDSHNQSLDNKSSHNLELQIVSEQEQNNDKNNQKNMFKQQAVVKKDEDDEKEEIFLFFDNIKCQKSLYIFSMQNKIRRAFYFIVKNPLFDNIILAGIILNSVKLVSDTYDTGSDSQKQASQILDIMFTVFFSIESCLKIVSYGFFFDENSYLRDNWSKLDFFVVVTSIIDVSLQNGNFASLKILRLLRTLRPLRVLHHNKSMKLIVTTLLESIVGILNMLLVIFLVWLMFAILGVSLMGGKLQYCNFPNNGISYNIYKYNQSQCSRVGGSWQTYDLNFDNVPAALLNLFVISTFEGWPAYVFNYLDGSSDGPVYFGSAYFSIYIVFFILVGSFFSIDLFGAVLSFHYDIALQKSKNKYLSSEQTQWIELQRLILQSKPDYNSISLPTNKFRKFIWNICESQKLEIFIMICIIGNIVSMALSYDTSPSSYDTILQDINLGFSIVFITECLLKLIAYGFNGYFYKSSNQFDFFVVSVSVIDIIFTYSGNQFIKFLSAGPQIARIFRVFRVTRLLRLIKQFEGLQKLMSTLIYALPSLTNATALLFLIYFIFAILACYLYSPYQTGNSLNSFQNFSTFHRSYLLLFRMSTGEDWYLIMFDIIHHTNMWSAFFFVVFIIIQQYIMMSLFILIIIEQFENNYINPDNPINDFQYSEEDFKKQWVQFTRNSYGIKIHERFITDFYFSILRPLGFDYKSKLKEFVEQVKTINQQVSEQDLELITGKFRIKQKQLAEKEIMKMNIRCDYDGYIFYNELLYYFFKHSLYDSVFGRIDNASTKSEYEKCIKAEEILYKEEHITRRKLRILKKKQAALTKQKFISSRQKEVNPMVRRLFVGMCFKSWLKYSQKIQNNIMQDYDDISSQTDSDEEYDQLQVDPEDLQNALAIDKFYTSQDKEENIIEVLKNRRFIIPRLHTIKLRKQDQKEQIADGFFNGKYFEFPNPDEIYKAELENEQNINEFEERINEQQKQLQIIKNNEQNNKQMLSSVNSNYQERTKSIQRSQLNNQRNNTLKLSHAFNIPSKRTSIDVNNLNLIHSNNLLSIQNVQSNNQLVPKDQTKLKLSLVESSNSLGMSVRKESIVKKDSHNVSTPKSQLNLSQVKKLTLQKNNSNSPRLQVPLENNRQRKDSKSIFSMTPQNRANENENIEDKLNSQHLMHLQATPITFTQFVNSKNFMSSPENESDDEHKQQIRLDLTKQQSSQIKSPKKEISRFGESSSIINQLKQDFNINGHEKNNESNDKHSSIMNMPNLQQKSYSQQSDKHQAKIPIDNQEHKKPNLNKNIPQIRINFEED</sequence>
<evidence type="ECO:0000256" key="12">
    <source>
        <dbReference type="ARBA" id="ARBA00023303"/>
    </source>
</evidence>
<evidence type="ECO:0000259" key="16">
    <source>
        <dbReference type="Pfam" id="PF00520"/>
    </source>
</evidence>
<dbReference type="SUPFAM" id="SSF81324">
    <property type="entry name" value="Voltage-gated potassium channels"/>
    <property type="match status" value="4"/>
</dbReference>
<dbReference type="Pfam" id="PF00520">
    <property type="entry name" value="Ion_trans"/>
    <property type="match status" value="4"/>
</dbReference>
<evidence type="ECO:0000256" key="10">
    <source>
        <dbReference type="ARBA" id="ARBA00023136"/>
    </source>
</evidence>
<evidence type="ECO:0000256" key="13">
    <source>
        <dbReference type="SAM" id="Coils"/>
    </source>
</evidence>
<organism evidence="17 18">
    <name type="scientific">Tetrahymena thermophila (strain SB210)</name>
    <dbReference type="NCBI Taxonomy" id="312017"/>
    <lineage>
        <taxon>Eukaryota</taxon>
        <taxon>Sar</taxon>
        <taxon>Alveolata</taxon>
        <taxon>Ciliophora</taxon>
        <taxon>Intramacronucleata</taxon>
        <taxon>Oligohymenophorea</taxon>
        <taxon>Hymenostomatida</taxon>
        <taxon>Tetrahymenina</taxon>
        <taxon>Tetrahymenidae</taxon>
        <taxon>Tetrahymena</taxon>
    </lineage>
</organism>
<dbReference type="RefSeq" id="XP_001015043.2">
    <property type="nucleotide sequence ID" value="XM_001015043.2"/>
</dbReference>
<feature type="transmembrane region" description="Helical" evidence="15">
    <location>
        <begin position="2155"/>
        <end position="2176"/>
    </location>
</feature>
<comment type="subcellular location">
    <subcellularLocation>
        <location evidence="1">Membrane</location>
        <topology evidence="1">Multi-pass membrane protein</topology>
    </subcellularLocation>
</comment>
<feature type="compositionally biased region" description="Basic and acidic residues" evidence="14">
    <location>
        <begin position="2018"/>
        <end position="2027"/>
    </location>
</feature>
<feature type="coiled-coil region" evidence="13">
    <location>
        <begin position="2973"/>
        <end position="3000"/>
    </location>
</feature>
<keyword evidence="8 15" id="KW-1133">Transmembrane helix</keyword>
<keyword evidence="12" id="KW-0407">Ion channel</keyword>
<dbReference type="STRING" id="312017.Q23DY9"/>
<evidence type="ECO:0000256" key="7">
    <source>
        <dbReference type="ARBA" id="ARBA00022882"/>
    </source>
</evidence>
<dbReference type="InParanoid" id="Q23DY9"/>
<feature type="compositionally biased region" description="Polar residues" evidence="14">
    <location>
        <begin position="1982"/>
        <end position="1993"/>
    </location>
</feature>
<feature type="transmembrane region" description="Helical" evidence="15">
    <location>
        <begin position="2350"/>
        <end position="2377"/>
    </location>
</feature>
<feature type="region of interest" description="Disordered" evidence="14">
    <location>
        <begin position="1"/>
        <end position="20"/>
    </location>
</feature>
<feature type="compositionally biased region" description="Basic residues" evidence="14">
    <location>
        <begin position="734"/>
        <end position="746"/>
    </location>
</feature>
<feature type="domain" description="Ion transport" evidence="16">
    <location>
        <begin position="2117"/>
        <end position="2374"/>
    </location>
</feature>
<feature type="compositionally biased region" description="Polar residues" evidence="14">
    <location>
        <begin position="66"/>
        <end position="76"/>
    </location>
</feature>
<feature type="coiled-coil region" evidence="13">
    <location>
        <begin position="890"/>
        <end position="917"/>
    </location>
</feature>
<evidence type="ECO:0000256" key="15">
    <source>
        <dbReference type="SAM" id="Phobius"/>
    </source>
</evidence>
<dbReference type="eggNOG" id="KOG2302">
    <property type="taxonomic scope" value="Eukaryota"/>
</dbReference>
<feature type="transmembrane region" description="Helical" evidence="15">
    <location>
        <begin position="1898"/>
        <end position="1923"/>
    </location>
</feature>
<keyword evidence="3" id="KW-0109">Calcium transport</keyword>
<dbReference type="HOGENOM" id="CLU_226028_0_0_1"/>
<feature type="transmembrane region" description="Helical" evidence="15">
    <location>
        <begin position="231"/>
        <end position="256"/>
    </location>
</feature>
<feature type="region of interest" description="Disordered" evidence="14">
    <location>
        <begin position="3128"/>
        <end position="3164"/>
    </location>
</feature>
<evidence type="ECO:0000256" key="2">
    <source>
        <dbReference type="ARBA" id="ARBA00022448"/>
    </source>
</evidence>
<feature type="region of interest" description="Disordered" evidence="14">
    <location>
        <begin position="32"/>
        <end position="76"/>
    </location>
</feature>
<proteinExistence type="predicted"/>
<keyword evidence="18" id="KW-1185">Reference proteome</keyword>
<feature type="transmembrane region" description="Helical" evidence="15">
    <location>
        <begin position="1695"/>
        <end position="1717"/>
    </location>
</feature>
<feature type="transmembrane region" description="Helical" evidence="15">
    <location>
        <begin position="201"/>
        <end position="219"/>
    </location>
</feature>
<feature type="compositionally biased region" description="Polar residues" evidence="14">
    <location>
        <begin position="990"/>
        <end position="999"/>
    </location>
</feature>
<feature type="region of interest" description="Disordered" evidence="14">
    <location>
        <begin position="1510"/>
        <end position="1598"/>
    </location>
</feature>
<dbReference type="GO" id="GO:0098703">
    <property type="term" value="P:calcium ion import across plasma membrane"/>
    <property type="evidence" value="ECO:0007669"/>
    <property type="project" value="TreeGrafter"/>
</dbReference>
<feature type="region of interest" description="Disordered" evidence="14">
    <location>
        <begin position="1982"/>
        <end position="2043"/>
    </location>
</feature>
<feature type="region of interest" description="Disordered" evidence="14">
    <location>
        <begin position="724"/>
        <end position="746"/>
    </location>
</feature>
<feature type="compositionally biased region" description="Low complexity" evidence="14">
    <location>
        <begin position="2000"/>
        <end position="2017"/>
    </location>
</feature>
<dbReference type="InterPro" id="IPR005821">
    <property type="entry name" value="Ion_trans_dom"/>
</dbReference>
<feature type="transmembrane region" description="Helical" evidence="15">
    <location>
        <begin position="2637"/>
        <end position="2660"/>
    </location>
</feature>
<keyword evidence="9" id="KW-0406">Ion transport</keyword>
<dbReference type="KEGG" id="tet:TTHERM_00675710"/>
<dbReference type="Gene3D" id="1.20.120.350">
    <property type="entry name" value="Voltage-gated potassium channels. Chain C"/>
    <property type="match status" value="4"/>
</dbReference>
<dbReference type="PANTHER" id="PTHR45628:SF7">
    <property type="entry name" value="VOLTAGE-DEPENDENT CALCIUM CHANNEL TYPE A SUBUNIT ALPHA-1"/>
    <property type="match status" value="1"/>
</dbReference>
<evidence type="ECO:0000313" key="18">
    <source>
        <dbReference type="Proteomes" id="UP000009168"/>
    </source>
</evidence>
<evidence type="ECO:0000256" key="6">
    <source>
        <dbReference type="ARBA" id="ARBA00022837"/>
    </source>
</evidence>
<dbReference type="InterPro" id="IPR050599">
    <property type="entry name" value="VDCC_alpha-1_subunit"/>
</dbReference>
<keyword evidence="10 15" id="KW-0472">Membrane</keyword>
<dbReference type="PANTHER" id="PTHR45628">
    <property type="entry name" value="VOLTAGE-DEPENDENT CALCIUM CHANNEL TYPE A SUBUNIT ALPHA-1"/>
    <property type="match status" value="1"/>
</dbReference>
<feature type="compositionally biased region" description="Polar residues" evidence="14">
    <location>
        <begin position="3128"/>
        <end position="3137"/>
    </location>
</feature>
<evidence type="ECO:0000256" key="1">
    <source>
        <dbReference type="ARBA" id="ARBA00004141"/>
    </source>
</evidence>
<feature type="transmembrane region" description="Helical" evidence="15">
    <location>
        <begin position="1823"/>
        <end position="1845"/>
    </location>
</feature>
<reference evidence="18" key="1">
    <citation type="journal article" date="2006" name="PLoS Biol.">
        <title>Macronuclear genome sequence of the ciliate Tetrahymena thermophila, a model eukaryote.</title>
        <authorList>
            <person name="Eisen J.A."/>
            <person name="Coyne R.S."/>
            <person name="Wu M."/>
            <person name="Wu D."/>
            <person name="Thiagarajan M."/>
            <person name="Wortman J.R."/>
            <person name="Badger J.H."/>
            <person name="Ren Q."/>
            <person name="Amedeo P."/>
            <person name="Jones K.M."/>
            <person name="Tallon L.J."/>
            <person name="Delcher A.L."/>
            <person name="Salzberg S.L."/>
            <person name="Silva J.C."/>
            <person name="Haas B.J."/>
            <person name="Majoros W.H."/>
            <person name="Farzad M."/>
            <person name="Carlton J.M."/>
            <person name="Smith R.K. Jr."/>
            <person name="Garg J."/>
            <person name="Pearlman R.E."/>
            <person name="Karrer K.M."/>
            <person name="Sun L."/>
            <person name="Manning G."/>
            <person name="Elde N.C."/>
            <person name="Turkewitz A.P."/>
            <person name="Asai D.J."/>
            <person name="Wilkes D.E."/>
            <person name="Wang Y."/>
            <person name="Cai H."/>
            <person name="Collins K."/>
            <person name="Stewart B.A."/>
            <person name="Lee S.R."/>
            <person name="Wilamowska K."/>
            <person name="Weinberg Z."/>
            <person name="Ruzzo W.L."/>
            <person name="Wloga D."/>
            <person name="Gaertig J."/>
            <person name="Frankel J."/>
            <person name="Tsao C.-C."/>
            <person name="Gorovsky M.A."/>
            <person name="Keeling P.J."/>
            <person name="Waller R.F."/>
            <person name="Patron N.J."/>
            <person name="Cherry J.M."/>
            <person name="Stover N.A."/>
            <person name="Krieger C.J."/>
            <person name="del Toro C."/>
            <person name="Ryder H.F."/>
            <person name="Williamson S.C."/>
            <person name="Barbeau R.A."/>
            <person name="Hamilton E.P."/>
            <person name="Orias E."/>
        </authorList>
    </citation>
    <scope>NUCLEOTIDE SEQUENCE [LARGE SCALE GENOMIC DNA]</scope>
    <source>
        <strain evidence="18">SB210</strain>
    </source>
</reference>
<keyword evidence="7" id="KW-0851">Voltage-gated channel</keyword>
<name>Q23DY9_TETTS</name>
<dbReference type="Proteomes" id="UP000009168">
    <property type="component" value="Unassembled WGS sequence"/>
</dbReference>
<feature type="transmembrane region" description="Helical" evidence="15">
    <location>
        <begin position="2433"/>
        <end position="2452"/>
    </location>
</feature>
<feature type="compositionally biased region" description="Polar residues" evidence="14">
    <location>
        <begin position="3153"/>
        <end position="3163"/>
    </location>
</feature>
<dbReference type="GO" id="GO:0005891">
    <property type="term" value="C:voltage-gated calcium channel complex"/>
    <property type="evidence" value="ECO:0007669"/>
    <property type="project" value="TreeGrafter"/>
</dbReference>
<evidence type="ECO:0000256" key="4">
    <source>
        <dbReference type="ARBA" id="ARBA00022673"/>
    </source>
</evidence>
<dbReference type="eggNOG" id="KOG2301">
    <property type="taxonomic scope" value="Eukaryota"/>
</dbReference>
<evidence type="ECO:0000256" key="9">
    <source>
        <dbReference type="ARBA" id="ARBA00023065"/>
    </source>
</evidence>
<feature type="transmembrane region" description="Helical" evidence="15">
    <location>
        <begin position="2234"/>
        <end position="2263"/>
    </location>
</feature>
<feature type="transmembrane region" description="Helical" evidence="15">
    <location>
        <begin position="1757"/>
        <end position="1775"/>
    </location>
</feature>
<feature type="region of interest" description="Disordered" evidence="14">
    <location>
        <begin position="3275"/>
        <end position="3315"/>
    </location>
</feature>
<feature type="domain" description="Ion transport" evidence="16">
    <location>
        <begin position="199"/>
        <end position="472"/>
    </location>
</feature>
<feature type="transmembrane region" description="Helical" evidence="15">
    <location>
        <begin position="268"/>
        <end position="293"/>
    </location>
</feature>
<feature type="region of interest" description="Disordered" evidence="14">
    <location>
        <begin position="988"/>
        <end position="1016"/>
    </location>
</feature>
<accession>Q23DY9</accession>
<dbReference type="FunFam" id="1.20.120.350:FF:000095">
    <property type="entry name" value="Voltage-gated Ca2+ channel, alpha subunit"/>
    <property type="match status" value="2"/>
</dbReference>
<feature type="transmembrane region" description="Helical" evidence="15">
    <location>
        <begin position="443"/>
        <end position="469"/>
    </location>
</feature>
<dbReference type="Gene3D" id="1.10.287.70">
    <property type="match status" value="4"/>
</dbReference>
<feature type="compositionally biased region" description="Acidic residues" evidence="14">
    <location>
        <begin position="56"/>
        <end position="65"/>
    </location>
</feature>
<evidence type="ECO:0000256" key="11">
    <source>
        <dbReference type="ARBA" id="ARBA00023180"/>
    </source>
</evidence>
<dbReference type="FunFam" id="1.10.287.70:FF:000117">
    <property type="entry name" value="Voltage-gated Ca2+ channel, alpha subunit"/>
    <property type="match status" value="1"/>
</dbReference>
<feature type="compositionally biased region" description="Basic and acidic residues" evidence="14">
    <location>
        <begin position="1565"/>
        <end position="1589"/>
    </location>
</feature>
<dbReference type="InterPro" id="IPR027359">
    <property type="entry name" value="Volt_channel_dom_sf"/>
</dbReference>
<keyword evidence="6" id="KW-0106">Calcium</keyword>
<feature type="domain" description="Ion transport" evidence="16">
    <location>
        <begin position="2433"/>
        <end position="2666"/>
    </location>
</feature>
<feature type="region of interest" description="Disordered" evidence="14">
    <location>
        <begin position="3216"/>
        <end position="3236"/>
    </location>
</feature>
<keyword evidence="2" id="KW-0813">Transport</keyword>
<keyword evidence="4" id="KW-0107">Calcium channel</keyword>
<protein>
    <submittedName>
        <fullName evidence="17">Cation channel family protein</fullName>
    </submittedName>
</protein>
<feature type="compositionally biased region" description="Low complexity" evidence="14">
    <location>
        <begin position="1525"/>
        <end position="1540"/>
    </location>
</feature>
<evidence type="ECO:0000256" key="3">
    <source>
        <dbReference type="ARBA" id="ARBA00022568"/>
    </source>
</evidence>
<feature type="transmembrane region" description="Helical" evidence="15">
    <location>
        <begin position="1729"/>
        <end position="1750"/>
    </location>
</feature>
<dbReference type="GeneID" id="7826435"/>
<keyword evidence="5 15" id="KW-0812">Transmembrane</keyword>
<evidence type="ECO:0000256" key="14">
    <source>
        <dbReference type="SAM" id="MobiDB-lite"/>
    </source>
</evidence>